<accession>A0A345MJL2</accession>
<evidence type="ECO:0000313" key="1">
    <source>
        <dbReference type="EMBL" id="AXH71044.1"/>
    </source>
</evidence>
<organismHost>
    <name type="scientific">Bacillus subtilis</name>
    <dbReference type="NCBI Taxonomy" id="1423"/>
</organismHost>
<protein>
    <submittedName>
        <fullName evidence="1">Uncharacterized protein</fullName>
    </submittedName>
</protein>
<dbReference type="Proteomes" id="UP000260425">
    <property type="component" value="Segment"/>
</dbReference>
<dbReference type="EMBL" id="MH606185">
    <property type="protein sequence ID" value="AXH71044.1"/>
    <property type="molecule type" value="Genomic_DNA"/>
</dbReference>
<evidence type="ECO:0000313" key="2">
    <source>
        <dbReference type="Proteomes" id="UP000260425"/>
    </source>
</evidence>
<keyword evidence="2" id="KW-1185">Reference proteome</keyword>
<sequence length="76" mass="8571">MNNIIHEASMLSIEEKGQLVQYLAIEIFEEIQGSEEVAEHIKGLANVFRSQIMSKVWILASYAEDAYKGVNKDEGL</sequence>
<name>A0A345MJL2_BPBSP</name>
<proteinExistence type="predicted"/>
<reference evidence="1 2" key="1">
    <citation type="submission" date="2018-07" db="EMBL/GenBank/DDBJ databases">
        <title>Complete nucleotide sequence of Bacillus phage BSP38.</title>
        <authorList>
            <person name="Ghosh K."/>
            <person name="Kim K.-P."/>
        </authorList>
    </citation>
    <scope>NUCLEOTIDE SEQUENCE [LARGE SCALE GENOMIC DNA]</scope>
</reference>
<organism evidence="1 2">
    <name type="scientific">Bacillus phage BSP38</name>
    <dbReference type="NCBI Taxonomy" id="2283013"/>
    <lineage>
        <taxon>Viruses</taxon>
        <taxon>Duplodnaviria</taxon>
        <taxon>Heunggongvirae</taxon>
        <taxon>Uroviricota</taxon>
        <taxon>Caudoviricetes</taxon>
        <taxon>Herelleviridae</taxon>
        <taxon>Bastillevirinae</taxon>
        <taxon>Jeonjuvirus</taxon>
        <taxon>Jeonjuvirus BSP38</taxon>
    </lineage>
</organism>
<gene>
    <name evidence="1" type="ORF">BSP38_002</name>
</gene>